<keyword evidence="1" id="KW-0472">Membrane</keyword>
<feature type="transmembrane region" description="Helical" evidence="1">
    <location>
        <begin position="87"/>
        <end position="104"/>
    </location>
</feature>
<keyword evidence="1" id="KW-0812">Transmembrane</keyword>
<keyword evidence="3" id="KW-1185">Reference proteome</keyword>
<gene>
    <name evidence="2" type="ORF">KO508_01330</name>
</gene>
<reference evidence="2 3" key="1">
    <citation type="submission" date="2021-05" db="EMBL/GenBank/DDBJ databases">
        <title>Draft genomes of bacteria isolated from model marine particles.</title>
        <authorList>
            <person name="Datta M.S."/>
            <person name="Schwartzman J.A."/>
            <person name="Enke T.N."/>
            <person name="Saavedra J."/>
            <person name="Cermak N."/>
            <person name="Cordero O.X."/>
        </authorList>
    </citation>
    <scope>NUCLEOTIDE SEQUENCE [LARGE SCALE GENOMIC DNA]</scope>
    <source>
        <strain evidence="2 3">D2M19</strain>
    </source>
</reference>
<accession>A0ABS6A4Q5</accession>
<dbReference type="Proteomes" id="UP000753376">
    <property type="component" value="Unassembled WGS sequence"/>
</dbReference>
<evidence type="ECO:0008006" key="4">
    <source>
        <dbReference type="Google" id="ProtNLM"/>
    </source>
</evidence>
<protein>
    <recommendedName>
        <fullName evidence="4">MFS transporter</fullName>
    </recommendedName>
</protein>
<proteinExistence type="predicted"/>
<evidence type="ECO:0000256" key="1">
    <source>
        <dbReference type="SAM" id="Phobius"/>
    </source>
</evidence>
<feature type="transmembrane region" description="Helical" evidence="1">
    <location>
        <begin position="55"/>
        <end position="75"/>
    </location>
</feature>
<evidence type="ECO:0000313" key="3">
    <source>
        <dbReference type="Proteomes" id="UP000753376"/>
    </source>
</evidence>
<organism evidence="2 3">
    <name type="scientific">Marinobacter salexigens</name>
    <dbReference type="NCBI Taxonomy" id="1925763"/>
    <lineage>
        <taxon>Bacteria</taxon>
        <taxon>Pseudomonadati</taxon>
        <taxon>Pseudomonadota</taxon>
        <taxon>Gammaproteobacteria</taxon>
        <taxon>Pseudomonadales</taxon>
        <taxon>Marinobacteraceae</taxon>
        <taxon>Marinobacter</taxon>
    </lineage>
</organism>
<comment type="caution">
    <text evidence="2">The sequence shown here is derived from an EMBL/GenBank/DDBJ whole genome shotgun (WGS) entry which is preliminary data.</text>
</comment>
<dbReference type="RefSeq" id="WP_216006551.1">
    <property type="nucleotide sequence ID" value="NZ_JAHKPV010000001.1"/>
</dbReference>
<name>A0ABS6A4Q5_9GAMM</name>
<sequence>MSMVVTMASGWHVAVLPLFMAVMGFLGSASATLFSLVSGHFDRSLTGRASTALNLLVFLGAFVFQWGIGVVIGFWGGANAGAYPAEGYQVAFGSLATLQAMMVFNDRKLAT</sequence>
<dbReference type="EMBL" id="JAHKPV010000001">
    <property type="protein sequence ID" value="MBU2872635.1"/>
    <property type="molecule type" value="Genomic_DNA"/>
</dbReference>
<feature type="transmembrane region" description="Helical" evidence="1">
    <location>
        <begin position="12"/>
        <end position="34"/>
    </location>
</feature>
<keyword evidence="1" id="KW-1133">Transmembrane helix</keyword>
<evidence type="ECO:0000313" key="2">
    <source>
        <dbReference type="EMBL" id="MBU2872635.1"/>
    </source>
</evidence>